<sequence>MQEVIMPARRMAIIHFAIEVFIRTMPPKVGDFANGAAAHFQIDFNITTNYLRVMAAFSMKLEEGLTTAQHAYGRIRTPEWGLFM</sequence>
<dbReference type="EMBL" id="LZRT01000053">
    <property type="protein sequence ID" value="OUM89039.1"/>
    <property type="molecule type" value="Genomic_DNA"/>
</dbReference>
<protein>
    <submittedName>
        <fullName evidence="1">Uncharacterized protein</fullName>
    </submittedName>
</protein>
<name>A0A1Y3PXC5_9BACI</name>
<reference evidence="2" key="1">
    <citation type="submission" date="2016-06" db="EMBL/GenBank/DDBJ databases">
        <authorList>
            <person name="Nascimento L."/>
            <person name="Pereira R.V."/>
            <person name="Martins L.F."/>
            <person name="Quaggio R.B."/>
            <person name="Silva A.M."/>
            <person name="Setubal J.C."/>
        </authorList>
    </citation>
    <scope>NUCLEOTIDE SEQUENCE [LARGE SCALE GENOMIC DNA]</scope>
</reference>
<dbReference type="Proteomes" id="UP000196475">
    <property type="component" value="Unassembled WGS sequence"/>
</dbReference>
<organism evidence="1 2">
    <name type="scientific">Bacillus thermozeamaize</name>
    <dbReference type="NCBI Taxonomy" id="230954"/>
    <lineage>
        <taxon>Bacteria</taxon>
        <taxon>Bacillati</taxon>
        <taxon>Bacillota</taxon>
        <taxon>Bacilli</taxon>
        <taxon>Bacillales</taxon>
        <taxon>Bacillaceae</taxon>
        <taxon>Bacillus</taxon>
    </lineage>
</organism>
<comment type="caution">
    <text evidence="1">The sequence shown here is derived from an EMBL/GenBank/DDBJ whole genome shotgun (WGS) entry which is preliminary data.</text>
</comment>
<gene>
    <name evidence="1" type="ORF">BAA01_13375</name>
</gene>
<evidence type="ECO:0000313" key="1">
    <source>
        <dbReference type="EMBL" id="OUM89039.1"/>
    </source>
</evidence>
<accession>A0A1Y3PXC5</accession>
<dbReference type="AlphaFoldDB" id="A0A1Y3PXC5"/>
<evidence type="ECO:0000313" key="2">
    <source>
        <dbReference type="Proteomes" id="UP000196475"/>
    </source>
</evidence>
<proteinExistence type="predicted"/>